<feature type="transmembrane region" description="Helical" evidence="1">
    <location>
        <begin position="51"/>
        <end position="71"/>
    </location>
</feature>
<proteinExistence type="predicted"/>
<feature type="transmembrane region" description="Helical" evidence="1">
    <location>
        <begin position="83"/>
        <end position="107"/>
    </location>
</feature>
<keyword evidence="1" id="KW-0472">Membrane</keyword>
<keyword evidence="3" id="KW-1185">Reference proteome</keyword>
<name>B9X9W2_PEDPL</name>
<accession>B9X9W2</accession>
<dbReference type="AlphaFoldDB" id="B9X9W2"/>
<reference evidence="2 3" key="1">
    <citation type="journal article" date="2011" name="J. Bacteriol.">
        <title>Genome sequence of 'Pedosphaera parvula' Ellin514, an aerobic Verrucomicrobial isolate from pasture soil.</title>
        <authorList>
            <person name="Kant R."/>
            <person name="van Passel M.W."/>
            <person name="Sangwan P."/>
            <person name="Palva A."/>
            <person name="Lucas S."/>
            <person name="Copeland A."/>
            <person name="Lapidus A."/>
            <person name="Glavina Del Rio T."/>
            <person name="Dalin E."/>
            <person name="Tice H."/>
            <person name="Bruce D."/>
            <person name="Goodwin L."/>
            <person name="Pitluck S."/>
            <person name="Chertkov O."/>
            <person name="Larimer F.W."/>
            <person name="Land M.L."/>
            <person name="Hauser L."/>
            <person name="Brettin T.S."/>
            <person name="Detter J.C."/>
            <person name="Han S."/>
            <person name="de Vos W.M."/>
            <person name="Janssen P.H."/>
            <person name="Smidt H."/>
        </authorList>
    </citation>
    <scope>NUCLEOTIDE SEQUENCE [LARGE SCALE GENOMIC DNA]</scope>
    <source>
        <strain evidence="2 3">Ellin514</strain>
    </source>
</reference>
<evidence type="ECO:0000256" key="1">
    <source>
        <dbReference type="SAM" id="Phobius"/>
    </source>
</evidence>
<organism evidence="2 3">
    <name type="scientific">Pedosphaera parvula (strain Ellin514)</name>
    <dbReference type="NCBI Taxonomy" id="320771"/>
    <lineage>
        <taxon>Bacteria</taxon>
        <taxon>Pseudomonadati</taxon>
        <taxon>Verrucomicrobiota</taxon>
        <taxon>Pedosphaerae</taxon>
        <taxon>Pedosphaerales</taxon>
        <taxon>Pedosphaeraceae</taxon>
        <taxon>Pedosphaera</taxon>
    </lineage>
</organism>
<keyword evidence="1" id="KW-1133">Transmembrane helix</keyword>
<comment type="caution">
    <text evidence="2">The sequence shown here is derived from an EMBL/GenBank/DDBJ whole genome shotgun (WGS) entry which is preliminary data.</text>
</comment>
<dbReference type="Proteomes" id="UP000003688">
    <property type="component" value="Unassembled WGS sequence"/>
</dbReference>
<evidence type="ECO:0000313" key="3">
    <source>
        <dbReference type="Proteomes" id="UP000003688"/>
    </source>
</evidence>
<evidence type="ECO:0000313" key="2">
    <source>
        <dbReference type="EMBL" id="EEF63303.1"/>
    </source>
</evidence>
<dbReference type="EMBL" id="ABOX02000001">
    <property type="protein sequence ID" value="EEF63303.1"/>
    <property type="molecule type" value="Genomic_DNA"/>
</dbReference>
<gene>
    <name evidence="2" type="ORF">Cflav_PD5938</name>
</gene>
<sequence length="122" mass="12900" precursor="true">MIVVPLFLILVLVAVILSSLATAILLGFGIVSCSILIGWLRRNPATAFRALFVQLGAFFGIAGGMVIAFLLRSLTAMDGGLGLQLFVGAAVGLLCGLALAFAFNLMWTSALNWAFKRINRIG</sequence>
<keyword evidence="1" id="KW-0812">Transmembrane</keyword>
<protein>
    <submittedName>
        <fullName evidence="2">Uncharacterized protein</fullName>
    </submittedName>
</protein>
<feature type="transmembrane region" description="Helical" evidence="1">
    <location>
        <begin position="6"/>
        <end position="39"/>
    </location>
</feature>